<sequence>MAYNDDSVLAKLSAVNESHESIASSAQWIIFHRRYADRTVHLWMQKLKNSSSSKRLSLIYLANEVSQQSKARNKHEFITAFSSTIAEAVSTAYKGAPAEVQSKLKRVIDVWRDRRVFDDAVQADIDRRVFDLDKSRGTATITGFSSLNSNQIPKDLAPLVPLHHAVSSRSLPVKTAFSSADQDYKKLKDPSVPTPSAPVYAARLNGLLKLLGTAESVVSDSLKARQELVSVMDKILEAQRLSLAEEEALLADVQSRKKEISTTRDEVERNIMNGLTKPEHETDPAGLTASNGNSEPDRPEMEALTPPPIDMNVDESKPINLGASSPTTNGSSHIGTSGIDILSNMASQYQSLPTGENGSNKRRRLEDDEQSPLAVEEHVANTETKDSISTTTEGISSA</sequence>
<dbReference type="PROSITE" id="PS51391">
    <property type="entry name" value="CID"/>
    <property type="match status" value="1"/>
</dbReference>
<dbReference type="InterPro" id="IPR008942">
    <property type="entry name" value="ENTH_VHS"/>
</dbReference>
<evidence type="ECO:0000259" key="2">
    <source>
        <dbReference type="PROSITE" id="PS51391"/>
    </source>
</evidence>
<organism evidence="3 4">
    <name type="scientific">Ceratocystis lukuohia</name>
    <dbReference type="NCBI Taxonomy" id="2019550"/>
    <lineage>
        <taxon>Eukaryota</taxon>
        <taxon>Fungi</taxon>
        <taxon>Dikarya</taxon>
        <taxon>Ascomycota</taxon>
        <taxon>Pezizomycotina</taxon>
        <taxon>Sordariomycetes</taxon>
        <taxon>Hypocreomycetidae</taxon>
        <taxon>Microascales</taxon>
        <taxon>Ceratocystidaceae</taxon>
        <taxon>Ceratocystis</taxon>
    </lineage>
</organism>
<dbReference type="SMART" id="SM00582">
    <property type="entry name" value="RPR"/>
    <property type="match status" value="1"/>
</dbReference>
<dbReference type="PANTHER" id="PTHR12460">
    <property type="entry name" value="CYCLIN-DEPENDENT KINASE INHIBITOR-RELATED PROTEIN"/>
    <property type="match status" value="1"/>
</dbReference>
<feature type="domain" description="CID" evidence="2">
    <location>
        <begin position="1"/>
        <end position="133"/>
    </location>
</feature>
<name>A0ABR4MIS6_9PEZI</name>
<feature type="region of interest" description="Disordered" evidence="1">
    <location>
        <begin position="259"/>
        <end position="398"/>
    </location>
</feature>
<gene>
    <name evidence="3" type="ORF">HOO65_040517</name>
</gene>
<feature type="compositionally biased region" description="Polar residues" evidence="1">
    <location>
        <begin position="344"/>
        <end position="358"/>
    </location>
</feature>
<dbReference type="Proteomes" id="UP001610728">
    <property type="component" value="Unassembled WGS sequence"/>
</dbReference>
<evidence type="ECO:0000313" key="4">
    <source>
        <dbReference type="Proteomes" id="UP001610728"/>
    </source>
</evidence>
<evidence type="ECO:0000256" key="1">
    <source>
        <dbReference type="SAM" id="MobiDB-lite"/>
    </source>
</evidence>
<reference evidence="3 4" key="1">
    <citation type="submission" date="2020-05" db="EMBL/GenBank/DDBJ databases">
        <title>Ceratocystis lukuohia genome.</title>
        <authorList>
            <person name="Harrington T.C."/>
            <person name="Kim K."/>
            <person name="Mayers C.G."/>
        </authorList>
    </citation>
    <scope>NUCLEOTIDE SEQUENCE [LARGE SCALE GENOMIC DNA]</scope>
    <source>
        <strain evidence="3 4">C4212</strain>
    </source>
</reference>
<feature type="compositionally biased region" description="Basic and acidic residues" evidence="1">
    <location>
        <begin position="375"/>
        <end position="386"/>
    </location>
</feature>
<feature type="compositionally biased region" description="Polar residues" evidence="1">
    <location>
        <begin position="387"/>
        <end position="398"/>
    </location>
</feature>
<evidence type="ECO:0000313" key="3">
    <source>
        <dbReference type="EMBL" id="KAL2888180.1"/>
    </source>
</evidence>
<proteinExistence type="predicted"/>
<comment type="caution">
    <text evidence="3">The sequence shown here is derived from an EMBL/GenBank/DDBJ whole genome shotgun (WGS) entry which is preliminary data.</text>
</comment>
<feature type="compositionally biased region" description="Polar residues" evidence="1">
    <location>
        <begin position="322"/>
        <end position="335"/>
    </location>
</feature>
<dbReference type="InterPro" id="IPR006569">
    <property type="entry name" value="CID_dom"/>
</dbReference>
<dbReference type="EMBL" id="JABSNW010000004">
    <property type="protein sequence ID" value="KAL2888180.1"/>
    <property type="molecule type" value="Genomic_DNA"/>
</dbReference>
<dbReference type="InterPro" id="IPR047883">
    <property type="entry name" value="Rtt103-like_CID"/>
</dbReference>
<accession>A0ABR4MIS6</accession>
<dbReference type="Pfam" id="PF04818">
    <property type="entry name" value="CID"/>
    <property type="match status" value="1"/>
</dbReference>
<dbReference type="PANTHER" id="PTHR12460:SF0">
    <property type="entry name" value="CID DOMAIN-CONTAINING PROTEIN-RELATED"/>
    <property type="match status" value="1"/>
</dbReference>
<dbReference type="RefSeq" id="XP_070859360.1">
    <property type="nucleotide sequence ID" value="XM_071002808.1"/>
</dbReference>
<dbReference type="SUPFAM" id="SSF48464">
    <property type="entry name" value="ENTH/VHS domain"/>
    <property type="match status" value="1"/>
</dbReference>
<protein>
    <submittedName>
        <fullName evidence="3">UPF0400 protein</fullName>
    </submittedName>
</protein>
<feature type="compositionally biased region" description="Basic and acidic residues" evidence="1">
    <location>
        <begin position="259"/>
        <end position="269"/>
    </location>
</feature>
<keyword evidence="4" id="KW-1185">Reference proteome</keyword>
<dbReference type="Gene3D" id="1.25.40.90">
    <property type="match status" value="1"/>
</dbReference>
<dbReference type="GeneID" id="98118293"/>
<dbReference type="CDD" id="cd17003">
    <property type="entry name" value="CID_Rtt103"/>
    <property type="match status" value="1"/>
</dbReference>